<organism evidence="7 8">
    <name type="scientific">Streptomyces lavenduligriseus</name>
    <dbReference type="NCBI Taxonomy" id="67315"/>
    <lineage>
        <taxon>Bacteria</taxon>
        <taxon>Bacillati</taxon>
        <taxon>Actinomycetota</taxon>
        <taxon>Actinomycetes</taxon>
        <taxon>Kitasatosporales</taxon>
        <taxon>Streptomycetaceae</taxon>
        <taxon>Streptomyces</taxon>
    </lineage>
</organism>
<dbReference type="InterPro" id="IPR050482">
    <property type="entry name" value="Sensor_HK_TwoCompSys"/>
</dbReference>
<dbReference type="GO" id="GO:0016301">
    <property type="term" value="F:kinase activity"/>
    <property type="evidence" value="ECO:0007669"/>
    <property type="project" value="UniProtKB-KW"/>
</dbReference>
<gene>
    <name evidence="7" type="ORF">M4438_22345</name>
</gene>
<evidence type="ECO:0000256" key="3">
    <source>
        <dbReference type="ARBA" id="ARBA00023012"/>
    </source>
</evidence>
<reference evidence="7 8" key="1">
    <citation type="submission" date="2022-05" db="EMBL/GenBank/DDBJ databases">
        <title>Genome Resource of Streptomyces lavenduligriseus GA1-1, a Strain with Broad-Spectrum Antifungal Activity against Phytopathogenic Fungi.</title>
        <authorList>
            <person name="Qi D."/>
        </authorList>
    </citation>
    <scope>NUCLEOTIDE SEQUENCE [LARGE SCALE GENOMIC DNA]</scope>
    <source>
        <strain evidence="7 8">GA1-1</strain>
    </source>
</reference>
<dbReference type="InterPro" id="IPR011712">
    <property type="entry name" value="Sig_transdc_His_kin_sub3_dim/P"/>
</dbReference>
<evidence type="ECO:0000313" key="8">
    <source>
        <dbReference type="Proteomes" id="UP001202052"/>
    </source>
</evidence>
<evidence type="ECO:0000256" key="4">
    <source>
        <dbReference type="SAM" id="MobiDB-lite"/>
    </source>
</evidence>
<keyword evidence="3" id="KW-0902">Two-component regulatory system</keyword>
<dbReference type="Gene3D" id="3.30.565.10">
    <property type="entry name" value="Histidine kinase-like ATPase, C-terminal domain"/>
    <property type="match status" value="1"/>
</dbReference>
<dbReference type="Proteomes" id="UP001202052">
    <property type="component" value="Unassembled WGS sequence"/>
</dbReference>
<evidence type="ECO:0000256" key="5">
    <source>
        <dbReference type="SAM" id="Phobius"/>
    </source>
</evidence>
<keyword evidence="2 7" id="KW-0418">Kinase</keyword>
<keyword evidence="5" id="KW-1133">Transmembrane helix</keyword>
<dbReference type="Gene3D" id="1.20.5.1930">
    <property type="match status" value="1"/>
</dbReference>
<dbReference type="SUPFAM" id="SSF55874">
    <property type="entry name" value="ATPase domain of HSP90 chaperone/DNA topoisomerase II/histidine kinase"/>
    <property type="match status" value="1"/>
</dbReference>
<feature type="transmembrane region" description="Helical" evidence="5">
    <location>
        <begin position="64"/>
        <end position="82"/>
    </location>
</feature>
<sequence>MSPHNGLRHSAAEAADGTEPADGETESGLPDAPAPRLARVILMAALLSFLLITMLNVLSEGLGTGMNLVALACLAAIFTLQLRHSRPKAHRAPWRWKAAALGVQALLTYLPLLVFQAEWGGMAGFFAGSLLLLLPPRLAWPLYAVVGLSMLLPPALEGRSVLDSVYLCQSTLLTGLIVFGLTRLADLVHVLHDTRGQLARMAVTKERLRFARDLHDLLGYSLSAITLKSELIHRLVPAHPQRALAEIRDVLAISRQSLADVRTVASGLRDMSLAEEITTAEGLLTAAEVDIRVTLRPGTMSQQVNTVLAAVLREAVTNLLRHSKADSCVIEAVQHEGRVRLLVENNGVDPDYRDPSAHSGSGLGNLATRMREISGELSTDRGPADTFRLVAEAPAFPERPWSGADTAVPTTRKPAA</sequence>
<feature type="transmembrane region" description="Helical" evidence="5">
    <location>
        <begin position="126"/>
        <end position="152"/>
    </location>
</feature>
<evidence type="ECO:0000259" key="6">
    <source>
        <dbReference type="Pfam" id="PF07730"/>
    </source>
</evidence>
<dbReference type="InterPro" id="IPR036890">
    <property type="entry name" value="HATPase_C_sf"/>
</dbReference>
<evidence type="ECO:0000313" key="7">
    <source>
        <dbReference type="EMBL" id="MCL3996217.1"/>
    </source>
</evidence>
<feature type="domain" description="Signal transduction histidine kinase subgroup 3 dimerisation and phosphoacceptor" evidence="6">
    <location>
        <begin position="206"/>
        <end position="272"/>
    </location>
</feature>
<dbReference type="RefSeq" id="WP_249491367.1">
    <property type="nucleotide sequence ID" value="NZ_JAMCCK010000033.1"/>
</dbReference>
<dbReference type="PANTHER" id="PTHR24421:SF63">
    <property type="entry name" value="SENSOR HISTIDINE KINASE DESK"/>
    <property type="match status" value="1"/>
</dbReference>
<keyword evidence="8" id="KW-1185">Reference proteome</keyword>
<feature type="region of interest" description="Disordered" evidence="4">
    <location>
        <begin position="1"/>
        <end position="30"/>
    </location>
</feature>
<accession>A0ABT0NZP5</accession>
<evidence type="ECO:0000256" key="1">
    <source>
        <dbReference type="ARBA" id="ARBA00022679"/>
    </source>
</evidence>
<feature type="region of interest" description="Disordered" evidence="4">
    <location>
        <begin position="392"/>
        <end position="416"/>
    </location>
</feature>
<name>A0ABT0NZP5_9ACTN</name>
<dbReference type="PANTHER" id="PTHR24421">
    <property type="entry name" value="NITRATE/NITRITE SENSOR PROTEIN NARX-RELATED"/>
    <property type="match status" value="1"/>
</dbReference>
<proteinExistence type="predicted"/>
<feature type="transmembrane region" description="Helical" evidence="5">
    <location>
        <begin position="37"/>
        <end position="58"/>
    </location>
</feature>
<protein>
    <submittedName>
        <fullName evidence="7">Histidine kinase</fullName>
    </submittedName>
</protein>
<keyword evidence="1" id="KW-0808">Transferase</keyword>
<dbReference type="Pfam" id="PF07730">
    <property type="entry name" value="HisKA_3"/>
    <property type="match status" value="1"/>
</dbReference>
<comment type="caution">
    <text evidence="7">The sequence shown here is derived from an EMBL/GenBank/DDBJ whole genome shotgun (WGS) entry which is preliminary data.</text>
</comment>
<dbReference type="EMBL" id="JAMCCK010000033">
    <property type="protein sequence ID" value="MCL3996217.1"/>
    <property type="molecule type" value="Genomic_DNA"/>
</dbReference>
<keyword evidence="5" id="KW-0472">Membrane</keyword>
<keyword evidence="5" id="KW-0812">Transmembrane</keyword>
<evidence type="ECO:0000256" key="2">
    <source>
        <dbReference type="ARBA" id="ARBA00022777"/>
    </source>
</evidence>
<dbReference type="CDD" id="cd16917">
    <property type="entry name" value="HATPase_UhpB-NarQ-NarX-like"/>
    <property type="match status" value="1"/>
</dbReference>
<feature type="transmembrane region" description="Helical" evidence="5">
    <location>
        <begin position="94"/>
        <end position="114"/>
    </location>
</feature>